<feature type="signal peptide" evidence="1">
    <location>
        <begin position="1"/>
        <end position="22"/>
    </location>
</feature>
<dbReference type="EMBL" id="JANFPI010000009">
    <property type="protein sequence ID" value="MCX8999601.1"/>
    <property type="molecule type" value="Genomic_DNA"/>
</dbReference>
<protein>
    <submittedName>
        <fullName evidence="2">Uncharacterized protein</fullName>
    </submittedName>
</protein>
<gene>
    <name evidence="2" type="ORF">NOF55_21070</name>
</gene>
<dbReference type="AlphaFoldDB" id="A0AAE3N452"/>
<keyword evidence="3" id="KW-1185">Reference proteome</keyword>
<evidence type="ECO:0000256" key="1">
    <source>
        <dbReference type="SAM" id="SignalP"/>
    </source>
</evidence>
<evidence type="ECO:0000313" key="3">
    <source>
        <dbReference type="Proteomes" id="UP001208771"/>
    </source>
</evidence>
<name>A0AAE3N452_9HYPH</name>
<organism evidence="2 3">
    <name type="scientific">Ectorhizobium quercum</name>
    <dbReference type="NCBI Taxonomy" id="2965071"/>
    <lineage>
        <taxon>Bacteria</taxon>
        <taxon>Pseudomonadati</taxon>
        <taxon>Pseudomonadota</taxon>
        <taxon>Alphaproteobacteria</taxon>
        <taxon>Hyphomicrobiales</taxon>
        <taxon>Rhizobiaceae</taxon>
        <taxon>Ectorhizobium</taxon>
    </lineage>
</organism>
<reference evidence="2" key="1">
    <citation type="submission" date="2022-07" db="EMBL/GenBank/DDBJ databases">
        <title>Ectorhizobium quercum gen.nov., sp. nov.</title>
        <authorList>
            <person name="Ma T."/>
            <person name="Li Y."/>
        </authorList>
    </citation>
    <scope>NUCLEOTIDE SEQUENCE</scope>
    <source>
        <strain evidence="2">BDR2-2</strain>
    </source>
</reference>
<feature type="chain" id="PRO_5042103637" evidence="1">
    <location>
        <begin position="23"/>
        <end position="130"/>
    </location>
</feature>
<comment type="caution">
    <text evidence="2">The sequence shown here is derived from an EMBL/GenBank/DDBJ whole genome shotgun (WGS) entry which is preliminary data.</text>
</comment>
<keyword evidence="1" id="KW-0732">Signal</keyword>
<dbReference type="Proteomes" id="UP001208771">
    <property type="component" value="Unassembled WGS sequence"/>
</dbReference>
<dbReference type="RefSeq" id="WP_306413094.1">
    <property type="nucleotide sequence ID" value="NZ_JANFPI010000009.1"/>
</dbReference>
<evidence type="ECO:0000313" key="2">
    <source>
        <dbReference type="EMBL" id="MCX8999601.1"/>
    </source>
</evidence>
<sequence length="130" mass="14095">MRLTRIIAAGLLVLPAFTPAHAAPAVDVALSSAMVSERIDGTLLSGETRTYRFVVTNPGQITFSVAGENLHCGTDLSKASQRGVLTTWRRFPASFTDNARAGETYTMSFFQSREAWINKTGCTFSFSISP</sequence>
<accession>A0AAE3N452</accession>
<proteinExistence type="predicted"/>